<keyword evidence="15" id="KW-1185">Reference proteome</keyword>
<evidence type="ECO:0000256" key="7">
    <source>
        <dbReference type="ARBA" id="ARBA00022777"/>
    </source>
</evidence>
<keyword evidence="7" id="KW-0418">Kinase</keyword>
<evidence type="ECO:0000256" key="8">
    <source>
        <dbReference type="ARBA" id="ARBA00022840"/>
    </source>
</evidence>
<protein>
    <recommendedName>
        <fullName evidence="4">2-amino-4-hydroxy-6-hydroxymethyldihydropteridine pyrophosphokinase</fullName>
        <ecNumber evidence="3">2.7.6.3</ecNumber>
    </recommendedName>
    <alternativeName>
        <fullName evidence="11">6-hydroxymethyl-7,8-dihydropterin pyrophosphokinase</fullName>
    </alternativeName>
    <alternativeName>
        <fullName evidence="12">7,8-dihydro-6-hydroxymethylpterin-pyrophosphokinase</fullName>
    </alternativeName>
</protein>
<comment type="similarity">
    <text evidence="2">Belongs to the HPPK family.</text>
</comment>
<dbReference type="SUPFAM" id="SSF55083">
    <property type="entry name" value="6-hydroxymethyl-7,8-dihydropterin pyrophosphokinase, HPPK"/>
    <property type="match status" value="1"/>
</dbReference>
<dbReference type="GO" id="GO:0005524">
    <property type="term" value="F:ATP binding"/>
    <property type="evidence" value="ECO:0007669"/>
    <property type="project" value="UniProtKB-KW"/>
</dbReference>
<evidence type="ECO:0000256" key="1">
    <source>
        <dbReference type="ARBA" id="ARBA00005051"/>
    </source>
</evidence>
<dbReference type="EMBL" id="QOVW01000088">
    <property type="protein sequence ID" value="RDB35375.1"/>
    <property type="molecule type" value="Genomic_DNA"/>
</dbReference>
<dbReference type="RefSeq" id="WP_338636737.1">
    <property type="nucleotide sequence ID" value="NZ_CP146516.1"/>
</dbReference>
<evidence type="ECO:0000256" key="12">
    <source>
        <dbReference type="ARBA" id="ARBA00033413"/>
    </source>
</evidence>
<gene>
    <name evidence="14" type="primary">folK</name>
    <name evidence="14" type="ORF">DCC88_10520</name>
</gene>
<dbReference type="GO" id="GO:0016301">
    <property type="term" value="F:kinase activity"/>
    <property type="evidence" value="ECO:0007669"/>
    <property type="project" value="UniProtKB-KW"/>
</dbReference>
<reference evidence="14" key="1">
    <citation type="submission" date="2018-04" db="EMBL/GenBank/DDBJ databases">
        <title>Draft genome sequence of the Candidatus Spirobacillus cienkowskii, a pathogen of freshwater Daphnia species, reconstructed from hemolymph metagenomic reads.</title>
        <authorList>
            <person name="Bresciani L."/>
            <person name="Lemos L.N."/>
            <person name="Wale N."/>
            <person name="Lin J.Y."/>
            <person name="Fernandes G.R."/>
            <person name="Duffy M.A."/>
            <person name="Rodrigues J.M."/>
        </authorList>
    </citation>
    <scope>NUCLEOTIDE SEQUENCE [LARGE SCALE GENOMIC DNA]</scope>
    <source>
        <strain evidence="14">Binning01</strain>
    </source>
</reference>
<evidence type="ECO:0000256" key="10">
    <source>
        <dbReference type="ARBA" id="ARBA00029409"/>
    </source>
</evidence>
<evidence type="ECO:0000256" key="2">
    <source>
        <dbReference type="ARBA" id="ARBA00005810"/>
    </source>
</evidence>
<organism evidence="14 15">
    <name type="scientific">Spirobacillus cienkowskii</name>
    <dbReference type="NCBI Taxonomy" id="495820"/>
    <lineage>
        <taxon>Bacteria</taxon>
        <taxon>Pseudomonadati</taxon>
        <taxon>Bdellovibrionota</taxon>
        <taxon>Oligoflexia</taxon>
        <taxon>Silvanigrellales</taxon>
        <taxon>Spirobacillus</taxon>
    </lineage>
</organism>
<dbReference type="UniPathway" id="UPA00077">
    <property type="reaction ID" value="UER00155"/>
</dbReference>
<evidence type="ECO:0000313" key="15">
    <source>
        <dbReference type="Proteomes" id="UP000253934"/>
    </source>
</evidence>
<evidence type="ECO:0000256" key="6">
    <source>
        <dbReference type="ARBA" id="ARBA00022741"/>
    </source>
</evidence>
<evidence type="ECO:0000313" key="14">
    <source>
        <dbReference type="EMBL" id="RDB35375.1"/>
    </source>
</evidence>
<dbReference type="GO" id="GO:0003848">
    <property type="term" value="F:2-amino-4-hydroxy-6-hydroxymethyldihydropteridine diphosphokinase activity"/>
    <property type="evidence" value="ECO:0007669"/>
    <property type="project" value="UniProtKB-EC"/>
</dbReference>
<dbReference type="NCBIfam" id="TIGR01498">
    <property type="entry name" value="folK"/>
    <property type="match status" value="1"/>
</dbReference>
<comment type="pathway">
    <text evidence="1">Cofactor biosynthesis; tetrahydrofolate biosynthesis; 2-amino-4-hydroxy-6-hydroxymethyl-7,8-dihydropteridine diphosphate from 7,8-dihydroneopterin triphosphate: step 4/4.</text>
</comment>
<dbReference type="PANTHER" id="PTHR43071">
    <property type="entry name" value="2-AMINO-4-HYDROXY-6-HYDROXYMETHYLDIHYDROPTERIDINE PYROPHOSPHOKINASE"/>
    <property type="match status" value="1"/>
</dbReference>
<dbReference type="GO" id="GO:0046654">
    <property type="term" value="P:tetrahydrofolate biosynthetic process"/>
    <property type="evidence" value="ECO:0007669"/>
    <property type="project" value="UniProtKB-UniPathway"/>
</dbReference>
<keyword evidence="9" id="KW-0289">Folate biosynthesis</keyword>
<evidence type="ECO:0000256" key="11">
    <source>
        <dbReference type="ARBA" id="ARBA00029766"/>
    </source>
</evidence>
<proteinExistence type="inferred from homology"/>
<dbReference type="Gene3D" id="3.30.70.560">
    <property type="entry name" value="7,8-Dihydro-6-hydroxymethylpterin-pyrophosphokinase HPPK"/>
    <property type="match status" value="1"/>
</dbReference>
<comment type="function">
    <text evidence="10">Catalyzes the transfer of pyrophosphate from adenosine triphosphate (ATP) to 6-hydroxymethyl-7,8-dihydropterin, an enzymatic step in folate biosynthesis pathway.</text>
</comment>
<dbReference type="AlphaFoldDB" id="A0A369KRP0"/>
<keyword evidence="5 14" id="KW-0808">Transferase</keyword>
<evidence type="ECO:0000256" key="9">
    <source>
        <dbReference type="ARBA" id="ARBA00022909"/>
    </source>
</evidence>
<name>A0A369KRP0_9BACT</name>
<keyword evidence="6" id="KW-0547">Nucleotide-binding</keyword>
<dbReference type="Proteomes" id="UP000253934">
    <property type="component" value="Unassembled WGS sequence"/>
</dbReference>
<evidence type="ECO:0000259" key="13">
    <source>
        <dbReference type="Pfam" id="PF01288"/>
    </source>
</evidence>
<dbReference type="GO" id="GO:0046656">
    <property type="term" value="P:folic acid biosynthetic process"/>
    <property type="evidence" value="ECO:0007669"/>
    <property type="project" value="UniProtKB-KW"/>
</dbReference>
<dbReference type="EC" id="2.7.6.3" evidence="3"/>
<dbReference type="PANTHER" id="PTHR43071:SF1">
    <property type="entry name" value="2-AMINO-4-HYDROXY-6-HYDROXYMETHYLDIHYDROPTERIDINE PYROPHOSPHOKINASE"/>
    <property type="match status" value="1"/>
</dbReference>
<dbReference type="InterPro" id="IPR000550">
    <property type="entry name" value="Hppk"/>
</dbReference>
<feature type="domain" description="7,8-dihydro-6-hydroxymethylpterin-pyrophosphokinase" evidence="13">
    <location>
        <begin position="11"/>
        <end position="147"/>
    </location>
</feature>
<dbReference type="InterPro" id="IPR035907">
    <property type="entry name" value="Hppk_sf"/>
</dbReference>
<evidence type="ECO:0000256" key="5">
    <source>
        <dbReference type="ARBA" id="ARBA00022679"/>
    </source>
</evidence>
<evidence type="ECO:0000256" key="4">
    <source>
        <dbReference type="ARBA" id="ARBA00016218"/>
    </source>
</evidence>
<sequence length="165" mass="19894">MLNSNYTFKYVLAFGSNQGDRIQNLNTSLRLLQEHVFIVQQSPWRKTEPLQHPKFDTSDHEYYINFACEVETVYTPIKLYKIITKIEDTIGHPRHRRWCPRELDIDILFCAKKTSSQFSLCEPFSFKKQPDFFVPHLEYYNRDFWRQMVEEDLCISKDFLAKHFL</sequence>
<dbReference type="Pfam" id="PF01288">
    <property type="entry name" value="HPPK"/>
    <property type="match status" value="1"/>
</dbReference>
<comment type="caution">
    <text evidence="14">The sequence shown here is derived from an EMBL/GenBank/DDBJ whole genome shotgun (WGS) entry which is preliminary data.</text>
</comment>
<accession>A0A369KRP0</accession>
<evidence type="ECO:0000256" key="3">
    <source>
        <dbReference type="ARBA" id="ARBA00013253"/>
    </source>
</evidence>
<keyword evidence="8" id="KW-0067">ATP-binding</keyword>